<dbReference type="Proteomes" id="UP000198820">
    <property type="component" value="Unassembled WGS sequence"/>
</dbReference>
<evidence type="ECO:0000313" key="3">
    <source>
        <dbReference type="Proteomes" id="UP000198820"/>
    </source>
</evidence>
<sequence>MYFNYQNLVEKQASEIDSLQNKIEKLETKVNKN</sequence>
<evidence type="ECO:0000256" key="1">
    <source>
        <dbReference type="SAM" id="Coils"/>
    </source>
</evidence>
<dbReference type="EMBL" id="FNQF01000002">
    <property type="protein sequence ID" value="SDZ95232.1"/>
    <property type="molecule type" value="Genomic_DNA"/>
</dbReference>
<keyword evidence="1" id="KW-0175">Coiled coil</keyword>
<dbReference type="AlphaFoldDB" id="A0A1H3X9C5"/>
<evidence type="ECO:0000313" key="2">
    <source>
        <dbReference type="EMBL" id="SDZ95232.1"/>
    </source>
</evidence>
<gene>
    <name evidence="2" type="ORF">SAMN05421540_102273</name>
</gene>
<feature type="coiled-coil region" evidence="1">
    <location>
        <begin position="2"/>
        <end position="29"/>
    </location>
</feature>
<organism evidence="2 3">
    <name type="scientific">Psychroflexus halocasei</name>
    <dbReference type="NCBI Taxonomy" id="908615"/>
    <lineage>
        <taxon>Bacteria</taxon>
        <taxon>Pseudomonadati</taxon>
        <taxon>Bacteroidota</taxon>
        <taxon>Flavobacteriia</taxon>
        <taxon>Flavobacteriales</taxon>
        <taxon>Flavobacteriaceae</taxon>
        <taxon>Psychroflexus</taxon>
    </lineage>
</organism>
<reference evidence="2 3" key="1">
    <citation type="submission" date="2016-10" db="EMBL/GenBank/DDBJ databases">
        <authorList>
            <person name="de Groot N.N."/>
        </authorList>
    </citation>
    <scope>NUCLEOTIDE SEQUENCE [LARGE SCALE GENOMIC DNA]</scope>
    <source>
        <strain evidence="2 3">DSM 23581</strain>
    </source>
</reference>
<protein>
    <submittedName>
        <fullName evidence="2">Uncharacterized protein</fullName>
    </submittedName>
</protein>
<proteinExistence type="predicted"/>
<dbReference type="STRING" id="908615.SAMN05421540_102273"/>
<name>A0A1H3X9C5_9FLAO</name>
<keyword evidence="3" id="KW-1185">Reference proteome</keyword>
<accession>A0A1H3X9C5</accession>